<reference evidence="4 5" key="1">
    <citation type="submission" date="2020-09" db="EMBL/GenBank/DDBJ databases">
        <title>Investigation of environmental microbe.</title>
        <authorList>
            <person name="Ou Y."/>
            <person name="Kang Q."/>
        </authorList>
    </citation>
    <scope>NUCLEOTIDE SEQUENCE [LARGE SCALE GENOMIC DNA]</scope>
    <source>
        <strain evidence="4 5">KJZ-9</strain>
        <plasmid evidence="4 5">p1</plasmid>
    </source>
</reference>
<feature type="transmembrane region" description="Helical" evidence="2">
    <location>
        <begin position="323"/>
        <end position="342"/>
    </location>
</feature>
<feature type="transmembrane region" description="Helical" evidence="2">
    <location>
        <begin position="224"/>
        <end position="243"/>
    </location>
</feature>
<feature type="region of interest" description="Disordered" evidence="1">
    <location>
        <begin position="477"/>
        <end position="680"/>
    </location>
</feature>
<feature type="chain" id="PRO_5032480451" description="Type IV secretion system protein" evidence="3">
    <location>
        <begin position="33"/>
        <end position="730"/>
    </location>
</feature>
<feature type="transmembrane region" description="Helical" evidence="2">
    <location>
        <begin position="377"/>
        <end position="398"/>
    </location>
</feature>
<keyword evidence="2" id="KW-0472">Membrane</keyword>
<dbReference type="RefSeq" id="WP_202939924.1">
    <property type="nucleotide sequence ID" value="NZ_CP062957.1"/>
</dbReference>
<dbReference type="KEGG" id="rama:IDM48_11395"/>
<evidence type="ECO:0000256" key="1">
    <source>
        <dbReference type="SAM" id="MobiDB-lite"/>
    </source>
</evidence>
<accession>A0A7S6WWK7</accession>
<feature type="compositionally biased region" description="Low complexity" evidence="1">
    <location>
        <begin position="490"/>
        <end position="552"/>
    </location>
</feature>
<feature type="transmembrane region" description="Helical" evidence="2">
    <location>
        <begin position="413"/>
        <end position="435"/>
    </location>
</feature>
<protein>
    <recommendedName>
        <fullName evidence="6">Type IV secretion system protein</fullName>
    </recommendedName>
</protein>
<evidence type="ECO:0000256" key="3">
    <source>
        <dbReference type="SAM" id="SignalP"/>
    </source>
</evidence>
<sequence length="730" mass="73023">MTTLNIRSLLSALVLALVLLLGTGSAFTTALAEEASGKVSQEQLDKLAKASPEDREKVRTTAVDKYTQEFCSKIADDAVNLPGQDKNQICKDEIGANINRIIDTPEKGVKGEIDLQQICGAAGSEVSNWGLKKRCISDSVQKVLPAALKATAAGLMVNPTIAGIINAGKAAEKVTEYIKDPKDPFEMLVNHAHEEAVNWTVKVMDTATGSTDFDPTQTWFTQSWAGAAGVGILLMGIMLLLMLKDLGNGDIDEDEFRNSLLRWGPAAVLMATFGPALMGKLTSVMSALNSGVITARGDDLTSRIIDFVNTLAVLDSGSGLGPLLMIIIFIVMIIAALMLYVVFLIQHFALIMLAYGIAIMLGALMNPKWRPGLLKAASTWITVLFSKTVLLIMMALIFTIDFASIAPDDGLEILSQTVIVILAMGAVAFSPMILLKYVPMVSSPGAVTMPSDPAVASYTGGGSGAHSETTYMNEQVTRGNEKASAPVPVSTGASSTGASGAGAADTGSSTGASASTGDGATGISSGAPASSTPAASGSSSSDTPADSTATGSNSNTAQAPENSSAAQTSPAASTTGSNAPAVSGASTGVGAGSAGSVADTSGDTGAIDAGEDYSSVKPAADSGFTPAGSPVTGGSPAAGAPASSPVSATAAPTSAPAAVGTSSGVASGSGASGAAASGGGAAAGGAFAGVLLAAAATKKAADAGKDTLVGLNAEAANFQDYNSDTQPTGR</sequence>
<feature type="signal peptide" evidence="3">
    <location>
        <begin position="1"/>
        <end position="32"/>
    </location>
</feature>
<evidence type="ECO:0008006" key="6">
    <source>
        <dbReference type="Google" id="ProtNLM"/>
    </source>
</evidence>
<feature type="compositionally biased region" description="Low complexity" evidence="1">
    <location>
        <begin position="563"/>
        <end position="586"/>
    </location>
</feature>
<keyword evidence="5" id="KW-1185">Reference proteome</keyword>
<dbReference type="AlphaFoldDB" id="A0A7S6WWK7"/>
<evidence type="ECO:0000313" key="4">
    <source>
        <dbReference type="EMBL" id="QOW64892.1"/>
    </source>
</evidence>
<feature type="transmembrane region" description="Helical" evidence="2">
    <location>
        <begin position="348"/>
        <end position="365"/>
    </location>
</feature>
<evidence type="ECO:0000313" key="5">
    <source>
        <dbReference type="Proteomes" id="UP000516421"/>
    </source>
</evidence>
<feature type="compositionally biased region" description="Low complexity" evidence="1">
    <location>
        <begin position="594"/>
        <end position="603"/>
    </location>
</feature>
<dbReference type="Proteomes" id="UP000516421">
    <property type="component" value="Plasmid p1"/>
</dbReference>
<dbReference type="EMBL" id="CP062957">
    <property type="protein sequence ID" value="QOW64892.1"/>
    <property type="molecule type" value="Genomic_DNA"/>
</dbReference>
<feature type="compositionally biased region" description="Low complexity" evidence="1">
    <location>
        <begin position="626"/>
        <end position="675"/>
    </location>
</feature>
<organism evidence="4 5">
    <name type="scientific">Rothia amarae</name>
    <dbReference type="NCBI Taxonomy" id="169480"/>
    <lineage>
        <taxon>Bacteria</taxon>
        <taxon>Bacillati</taxon>
        <taxon>Actinomycetota</taxon>
        <taxon>Actinomycetes</taxon>
        <taxon>Micrococcales</taxon>
        <taxon>Micrococcaceae</taxon>
        <taxon>Rothia</taxon>
    </lineage>
</organism>
<keyword evidence="4" id="KW-0614">Plasmid</keyword>
<keyword evidence="2" id="KW-1133">Transmembrane helix</keyword>
<keyword evidence="2" id="KW-0812">Transmembrane</keyword>
<geneLocation type="plasmid" evidence="4 5">
    <name>p1</name>
</geneLocation>
<proteinExistence type="predicted"/>
<evidence type="ECO:0000256" key="2">
    <source>
        <dbReference type="SAM" id="Phobius"/>
    </source>
</evidence>
<keyword evidence="3" id="KW-0732">Signal</keyword>
<gene>
    <name evidence="4" type="ORF">IDM48_11395</name>
</gene>
<feature type="compositionally biased region" description="Polar residues" evidence="1">
    <location>
        <begin position="553"/>
        <end position="562"/>
    </location>
</feature>
<name>A0A7S6WWK7_9MICC</name>